<feature type="region of interest" description="Disordered" evidence="1">
    <location>
        <begin position="19"/>
        <end position="63"/>
    </location>
</feature>
<comment type="caution">
    <text evidence="2">The sequence shown here is derived from an EMBL/GenBank/DDBJ whole genome shotgun (WGS) entry which is preliminary data.</text>
</comment>
<dbReference type="EMBL" id="JAHIBW010000017">
    <property type="protein sequence ID" value="KAG7302463.1"/>
    <property type="molecule type" value="Genomic_DNA"/>
</dbReference>
<feature type="compositionally biased region" description="Basic residues" evidence="1">
    <location>
        <begin position="33"/>
        <end position="49"/>
    </location>
</feature>
<organism evidence="2 3">
    <name type="scientific">Plutella xylostella</name>
    <name type="common">Diamondback moth</name>
    <name type="synonym">Plutella maculipennis</name>
    <dbReference type="NCBI Taxonomy" id="51655"/>
    <lineage>
        <taxon>Eukaryota</taxon>
        <taxon>Metazoa</taxon>
        <taxon>Ecdysozoa</taxon>
        <taxon>Arthropoda</taxon>
        <taxon>Hexapoda</taxon>
        <taxon>Insecta</taxon>
        <taxon>Pterygota</taxon>
        <taxon>Neoptera</taxon>
        <taxon>Endopterygota</taxon>
        <taxon>Lepidoptera</taxon>
        <taxon>Glossata</taxon>
        <taxon>Ditrysia</taxon>
        <taxon>Yponomeutoidea</taxon>
        <taxon>Plutellidae</taxon>
        <taxon>Plutella</taxon>
    </lineage>
</organism>
<accession>A0ABQ7QC62</accession>
<name>A0ABQ7QC62_PLUXY</name>
<proteinExistence type="predicted"/>
<evidence type="ECO:0000313" key="3">
    <source>
        <dbReference type="Proteomes" id="UP000823941"/>
    </source>
</evidence>
<evidence type="ECO:0000256" key="1">
    <source>
        <dbReference type="SAM" id="MobiDB-lite"/>
    </source>
</evidence>
<dbReference type="Proteomes" id="UP000823941">
    <property type="component" value="Chromosome 17"/>
</dbReference>
<reference evidence="2 3" key="1">
    <citation type="submission" date="2021-06" db="EMBL/GenBank/DDBJ databases">
        <title>A haploid diamondback moth (Plutella xylostella L.) genome assembly resolves 31 chromosomes and identifies a diamide resistance mutation.</title>
        <authorList>
            <person name="Ward C.M."/>
            <person name="Perry K.D."/>
            <person name="Baker G."/>
            <person name="Powis K."/>
            <person name="Heckel D.G."/>
            <person name="Baxter S.W."/>
        </authorList>
    </citation>
    <scope>NUCLEOTIDE SEQUENCE [LARGE SCALE GENOMIC DNA]</scope>
    <source>
        <strain evidence="2 3">LV</strain>
        <tissue evidence="2">Single pupa</tissue>
    </source>
</reference>
<evidence type="ECO:0000313" key="2">
    <source>
        <dbReference type="EMBL" id="KAG7302463.1"/>
    </source>
</evidence>
<gene>
    <name evidence="2" type="ORF">JYU34_012371</name>
</gene>
<keyword evidence="3" id="KW-1185">Reference proteome</keyword>
<protein>
    <submittedName>
        <fullName evidence="2">Uncharacterized protein</fullName>
    </submittedName>
</protein>
<sequence length="148" mass="16282">MRYHDLATAKCLGTLVPDAARPSVTQPRPISAFRRRRRRRRVRGRRYPRSRTSPAPRVAQLHSPYVMGSEMPAIARSSSLHHGRTLLTGWQVCGCEANHTNSAPEENIKNGTSCAVRGSAEAAVARSRFLLTPPARSQRVANTQPACG</sequence>